<dbReference type="Gene3D" id="3.40.1090.10">
    <property type="entry name" value="Cytosolic phospholipase A2 catalytic domain"/>
    <property type="match status" value="1"/>
</dbReference>
<evidence type="ECO:0000256" key="1">
    <source>
        <dbReference type="ARBA" id="ARBA00023098"/>
    </source>
</evidence>
<dbReference type="InterPro" id="IPR016035">
    <property type="entry name" value="Acyl_Trfase/lysoPLipase"/>
</dbReference>
<feature type="compositionally biased region" description="Low complexity" evidence="3">
    <location>
        <begin position="12"/>
        <end position="21"/>
    </location>
</feature>
<accession>A0ABQ7J4W5</accession>
<comment type="caution">
    <text evidence="5">The sequence shown here is derived from an EMBL/GenBank/DDBJ whole genome shotgun (WGS) entry which is preliminary data.</text>
</comment>
<organism evidence="5 6">
    <name type="scientific">Cardiosporidium cionae</name>
    <dbReference type="NCBI Taxonomy" id="476202"/>
    <lineage>
        <taxon>Eukaryota</taxon>
        <taxon>Sar</taxon>
        <taxon>Alveolata</taxon>
        <taxon>Apicomplexa</taxon>
        <taxon>Aconoidasida</taxon>
        <taxon>Nephromycida</taxon>
        <taxon>Cardiosporidium</taxon>
    </lineage>
</organism>
<evidence type="ECO:0000259" key="4">
    <source>
        <dbReference type="PROSITE" id="PS51635"/>
    </source>
</evidence>
<dbReference type="SUPFAM" id="SSF52151">
    <property type="entry name" value="FabD/lysophospholipase-like"/>
    <property type="match status" value="1"/>
</dbReference>
<sequence length="628" mass="69960">MGSSPSTIFGRGSSPFSNNPGSSARSSFSRYSLPSSNFCGYTISANGDSEFSVVLPLYSLPNGGLHFINLVKTKDFTFPSPCDGNVCSRKHAAEEGRRLSVLECQKSHEKFLPHQLLRPANERQQIHDSNDIKGSQILKYIQGNFLNRKNSSSVFSTCKLDHSFLSLSDFVLTNSPPLGFSFSPAGLLLSYHLGVLSYLQEIGIVTDKVPLSGASAGALASLIVGCGINMSACLQILESICDITREEGTAGRLYEFLSNALHEMLPDDAHEKINRRPGKITVAVTQVFPLQGHFISNFESKEDVIECVLASCNIPFYFSTWPLLRCRGKHCVDGYFAVPRKEFGCPPTNSARNVKVTPFSAELLRILGEAGSCISPDLQRMDDIILSYLEVVWVDQYFSHSVDSEQQVNEGVAASLRSSSDDSCADVASHTTMYSNSWIPKSTVQNLFHLVNHAHGCLPPLSVLSLLGIIPPRHFIYYFTDSQNLVVPHFTWGELFRIALGASESGATRELFDLGRTDAFRWLVLEYMRLDITLRKKWKEIYAIMSKHFKGYSSSEFENSRADLADVTHAEGIIDEKVHLRDSQKEAFYTNFIHELVKENLINSEFLHILSYHHRRLVAMSAASCTRF</sequence>
<feature type="region of interest" description="Disordered" evidence="3">
    <location>
        <begin position="1"/>
        <end position="21"/>
    </location>
</feature>
<dbReference type="PANTHER" id="PTHR12406">
    <property type="entry name" value="CALCIUM-INDEPENDENT PHOSPHOLIPASE A2 IPLA2 -RELATED"/>
    <property type="match status" value="1"/>
</dbReference>
<dbReference type="Proteomes" id="UP000823046">
    <property type="component" value="Unassembled WGS sequence"/>
</dbReference>
<gene>
    <name evidence="5" type="ORF">IE077_002107</name>
</gene>
<dbReference type="Pfam" id="PF01734">
    <property type="entry name" value="Patatin"/>
    <property type="match status" value="1"/>
</dbReference>
<keyword evidence="6" id="KW-1185">Reference proteome</keyword>
<dbReference type="InterPro" id="IPR033562">
    <property type="entry name" value="PLPL"/>
</dbReference>
<dbReference type="InterPro" id="IPR002641">
    <property type="entry name" value="PNPLA_dom"/>
</dbReference>
<evidence type="ECO:0000256" key="2">
    <source>
        <dbReference type="PROSITE-ProRule" id="PRU01161"/>
    </source>
</evidence>
<evidence type="ECO:0000313" key="5">
    <source>
        <dbReference type="EMBL" id="KAF8818370.1"/>
    </source>
</evidence>
<dbReference type="CDD" id="cd07224">
    <property type="entry name" value="Pat_like"/>
    <property type="match status" value="1"/>
</dbReference>
<reference evidence="5 6" key="1">
    <citation type="journal article" date="2020" name="bioRxiv">
        <title>Metabolic contributions of an alphaproteobacterial endosymbiont in the apicomplexan Cardiosporidium cionae.</title>
        <authorList>
            <person name="Hunter E.S."/>
            <person name="Paight C.J."/>
            <person name="Lane C.E."/>
        </authorList>
    </citation>
    <scope>NUCLEOTIDE SEQUENCE [LARGE SCALE GENOMIC DNA]</scope>
    <source>
        <strain evidence="5">ESH_2018</strain>
    </source>
</reference>
<dbReference type="PROSITE" id="PS51635">
    <property type="entry name" value="PNPLA"/>
    <property type="match status" value="1"/>
</dbReference>
<feature type="domain" description="PNPLA" evidence="4">
    <location>
        <begin position="180"/>
        <end position="352"/>
    </location>
</feature>
<proteinExistence type="predicted"/>
<evidence type="ECO:0000313" key="6">
    <source>
        <dbReference type="Proteomes" id="UP000823046"/>
    </source>
</evidence>
<name>A0ABQ7J4W5_9APIC</name>
<dbReference type="PANTHER" id="PTHR12406:SF7">
    <property type="entry name" value="PATATIN-LIKE PHOSPHOLIPASE DOMAIN-CONTAINING PROTEIN 4"/>
    <property type="match status" value="1"/>
</dbReference>
<dbReference type="EMBL" id="JADAQX010001083">
    <property type="protein sequence ID" value="KAF8818370.1"/>
    <property type="molecule type" value="Genomic_DNA"/>
</dbReference>
<evidence type="ECO:0000256" key="3">
    <source>
        <dbReference type="SAM" id="MobiDB-lite"/>
    </source>
</evidence>
<keyword evidence="1" id="KW-0443">Lipid metabolism</keyword>
<feature type="short sequence motif" description="GXSXG" evidence="2">
    <location>
        <begin position="213"/>
        <end position="217"/>
    </location>
</feature>
<protein>
    <submittedName>
        <fullName evidence="5">Phospholipase, patatin family protein</fullName>
    </submittedName>
</protein>
<comment type="caution">
    <text evidence="2">Lacks conserved residue(s) required for the propagation of feature annotation.</text>
</comment>